<protein>
    <submittedName>
        <fullName evidence="2">Phosphotransferase enzyme protein</fullName>
    </submittedName>
</protein>
<comment type="caution">
    <text evidence="2">The sequence shown here is derived from an EMBL/GenBank/DDBJ whole genome shotgun (WGS) entry which is preliminary data.</text>
</comment>
<evidence type="ECO:0000313" key="3">
    <source>
        <dbReference type="Proteomes" id="UP000249757"/>
    </source>
</evidence>
<name>A0A922N413_9PLEO</name>
<proteinExistence type="predicted"/>
<organism evidence="2 3">
    <name type="scientific">Pyrenophora tritici-repentis</name>
    <dbReference type="NCBI Taxonomy" id="45151"/>
    <lineage>
        <taxon>Eukaryota</taxon>
        <taxon>Fungi</taxon>
        <taxon>Dikarya</taxon>
        <taxon>Ascomycota</taxon>
        <taxon>Pezizomycotina</taxon>
        <taxon>Dothideomycetes</taxon>
        <taxon>Pleosporomycetidae</taxon>
        <taxon>Pleosporales</taxon>
        <taxon>Pleosporineae</taxon>
        <taxon>Pleosporaceae</taxon>
        <taxon>Pyrenophora</taxon>
    </lineage>
</organism>
<dbReference type="PANTHER" id="PTHR21310:SF55">
    <property type="entry name" value="AMINOGLYCOSIDE PHOSPHOTRANSFERASE DOMAIN-CONTAINING PROTEIN"/>
    <property type="match status" value="1"/>
</dbReference>
<dbReference type="SUPFAM" id="SSF56112">
    <property type="entry name" value="Protein kinase-like (PK-like)"/>
    <property type="match status" value="1"/>
</dbReference>
<dbReference type="Gene3D" id="3.90.1200.10">
    <property type="match status" value="1"/>
</dbReference>
<dbReference type="InterPro" id="IPR051678">
    <property type="entry name" value="AGP_Transferase"/>
</dbReference>
<gene>
    <name evidence="2" type="ORF">Ptr86124_013318</name>
</gene>
<reference evidence="3" key="1">
    <citation type="journal article" date="2022" name="Microb. Genom.">
        <title>A global pangenome for the wheat fungal pathogen Pyrenophora tritici-repentis and prediction of effector protein structural homology.</title>
        <authorList>
            <person name="Moolhuijzen P.M."/>
            <person name="See P.T."/>
            <person name="Shi G."/>
            <person name="Powell H.R."/>
            <person name="Cockram J."/>
            <person name="Jorgensen L.N."/>
            <person name="Benslimane H."/>
            <person name="Strelkov S.E."/>
            <person name="Turner J."/>
            <person name="Liu Z."/>
            <person name="Moffat C.S."/>
        </authorList>
    </citation>
    <scope>NUCLEOTIDE SEQUENCE [LARGE SCALE GENOMIC DNA]</scope>
</reference>
<dbReference type="EMBL" id="NRDI02000034">
    <property type="protein sequence ID" value="KAI1507690.1"/>
    <property type="molecule type" value="Genomic_DNA"/>
</dbReference>
<accession>A0A922N413</accession>
<dbReference type="Proteomes" id="UP000249757">
    <property type="component" value="Unassembled WGS sequence"/>
</dbReference>
<dbReference type="AlphaFoldDB" id="A0A922N413"/>
<evidence type="ECO:0000313" key="2">
    <source>
        <dbReference type="EMBL" id="KAI1507690.1"/>
    </source>
</evidence>
<dbReference type="PANTHER" id="PTHR21310">
    <property type="entry name" value="AMINOGLYCOSIDE PHOSPHOTRANSFERASE-RELATED-RELATED"/>
    <property type="match status" value="1"/>
</dbReference>
<dbReference type="InterPro" id="IPR002575">
    <property type="entry name" value="Aminoglycoside_PTrfase"/>
</dbReference>
<keyword evidence="3" id="KW-1185">Reference proteome</keyword>
<evidence type="ECO:0000259" key="1">
    <source>
        <dbReference type="Pfam" id="PF01636"/>
    </source>
</evidence>
<dbReference type="Pfam" id="PF01636">
    <property type="entry name" value="APH"/>
    <property type="match status" value="1"/>
</dbReference>
<sequence length="279" mass="32181">MPHNNQIAALPFGLVLKWSDGTRLEEVAATLMARSAGFPVPKVISYGDHPKSPRAPMSILMTRIPGKDMGDRELYESMTDDERESIFAELQCILQVMRKWTYPGGKNQICSVLGTAIRSVRIPNHADGPCQSESEFDEHLFSCISGHSFNSWEKFEETVEIAERLRKMRHPIVFTHGDFKHHNVMIMNGHITAFLDWESAGWYPDYWEFTTLLRFGRKDHWWNSGCGDWAVKDTQRNWKVRKRLFPFRSMPGHGRHFVLLCSPSEVDTREPSRKSSVNL</sequence>
<dbReference type="InterPro" id="IPR011009">
    <property type="entry name" value="Kinase-like_dom_sf"/>
</dbReference>
<feature type="domain" description="Aminoglycoside phosphotransferase" evidence="1">
    <location>
        <begin position="20"/>
        <end position="217"/>
    </location>
</feature>